<evidence type="ECO:0000256" key="8">
    <source>
        <dbReference type="ARBA" id="ARBA00023224"/>
    </source>
</evidence>
<dbReference type="PROSITE" id="PS50885">
    <property type="entry name" value="HAMP"/>
    <property type="match status" value="1"/>
</dbReference>
<comment type="similarity">
    <text evidence="9">Belongs to the methyl-accepting chemotaxis (MCP) protein family.</text>
</comment>
<dbReference type="SMART" id="SM00283">
    <property type="entry name" value="MA"/>
    <property type="match status" value="1"/>
</dbReference>
<evidence type="ECO:0000256" key="11">
    <source>
        <dbReference type="SAM" id="Phobius"/>
    </source>
</evidence>
<dbReference type="CDD" id="cd12912">
    <property type="entry name" value="PDC2_MCP_like"/>
    <property type="match status" value="1"/>
</dbReference>
<evidence type="ECO:0000256" key="2">
    <source>
        <dbReference type="ARBA" id="ARBA00022475"/>
    </source>
</evidence>
<gene>
    <name evidence="14" type="ORF">PBLR_14619</name>
</gene>
<dbReference type="InterPro" id="IPR004089">
    <property type="entry name" value="MCPsignal_dom"/>
</dbReference>
<keyword evidence="5 11" id="KW-0812">Transmembrane</keyword>
<evidence type="ECO:0000256" key="4">
    <source>
        <dbReference type="ARBA" id="ARBA00022500"/>
    </source>
</evidence>
<reference evidence="15" key="1">
    <citation type="submission" date="2018-08" db="EMBL/GenBank/DDBJ databases">
        <authorList>
            <person name="Chevrot R."/>
        </authorList>
    </citation>
    <scope>NUCLEOTIDE SEQUENCE [LARGE SCALE GENOMIC DNA]</scope>
</reference>
<keyword evidence="7 11" id="KW-0472">Membrane</keyword>
<keyword evidence="6 11" id="KW-1133">Transmembrane helix</keyword>
<name>A0A383RGG1_PAEAL</name>
<evidence type="ECO:0000256" key="7">
    <source>
        <dbReference type="ARBA" id="ARBA00023136"/>
    </source>
</evidence>
<dbReference type="Gene3D" id="1.10.287.950">
    <property type="entry name" value="Methyl-accepting chemotaxis protein"/>
    <property type="match status" value="1"/>
</dbReference>
<keyword evidence="4" id="KW-0145">Chemotaxis</keyword>
<dbReference type="PANTHER" id="PTHR32089">
    <property type="entry name" value="METHYL-ACCEPTING CHEMOTAXIS PROTEIN MCPB"/>
    <property type="match status" value="1"/>
</dbReference>
<evidence type="ECO:0000259" key="13">
    <source>
        <dbReference type="PROSITE" id="PS50885"/>
    </source>
</evidence>
<accession>A0A383RGG1</accession>
<keyword evidence="8 10" id="KW-0807">Transducer</keyword>
<dbReference type="InterPro" id="IPR033479">
    <property type="entry name" value="dCache_1"/>
</dbReference>
<dbReference type="GO" id="GO:0007165">
    <property type="term" value="P:signal transduction"/>
    <property type="evidence" value="ECO:0007669"/>
    <property type="project" value="UniProtKB-KW"/>
</dbReference>
<feature type="transmembrane region" description="Helical" evidence="11">
    <location>
        <begin position="284"/>
        <end position="305"/>
    </location>
</feature>
<dbReference type="SUPFAM" id="SSF58104">
    <property type="entry name" value="Methyl-accepting chemotaxis protein (MCP) signaling domain"/>
    <property type="match status" value="1"/>
</dbReference>
<dbReference type="GO" id="GO:0005886">
    <property type="term" value="C:plasma membrane"/>
    <property type="evidence" value="ECO:0007669"/>
    <property type="project" value="UniProtKB-SubCell"/>
</dbReference>
<sequence>MFKKLQNKLMLIFAVLLVSSLVILQLTTNLQMTNSFKEELDELGSEEAEALLQVTDLRLNNYANDILHFSENPEIKDIVKNREKLTPNMIQMMKSYTKINPEVSAIYMGNSSKQMFDPEDNVYKEDYDPHIRPWYKLANDDKDKVKFTPPYKDLVSLKMKISVSKAIVENNKVLGVITLDVNLDQLTKQISETNVGYNGFGFILDAEGNSVVLPDTEDAAGKNQRERPYVDKIYTTNESAGKVNYTDKGESEILYYKTSSLTGWKIGAVYQEDELLKLTNHIKYMNIIITLCAIVVSNVIVYFVARFFTKPVVQLTKQVQLMANGDLTVEGKVSSKDEIGQLTGHFNHMVQSVREVLSRVIVSSEHLSESAENLSAVSEETKAASEEIAHAMSDVAQGSAESATNLDHMQEVTGKLDSQFRSVEDTMSSMQAKSNQTQQASIDGRETLAVLQARSDESFREIQSIEQVLNLLVTKINDIQSVAEMIKAISAQTNLLALNASIEAARAGEAGKGFSVVATEVRKLAEQSASSTEQISSTIQGIIEEAANATRAMSRTKEITSEQNEAVQSTEIAFTSIQSLMQQVIEAIKEMSDKIQTASELKENVVQSIVNLSAISEESAAAAEEVSASTQDQLKAIDTVTLSAEALSQSSSELESLVKRFKI</sequence>
<dbReference type="Pfam" id="PF02743">
    <property type="entry name" value="dCache_1"/>
    <property type="match status" value="1"/>
</dbReference>
<dbReference type="RefSeq" id="WP_138188232.1">
    <property type="nucleotide sequence ID" value="NZ_LS992241.1"/>
</dbReference>
<dbReference type="Gene3D" id="3.30.450.20">
    <property type="entry name" value="PAS domain"/>
    <property type="match status" value="2"/>
</dbReference>
<protein>
    <submittedName>
        <fullName evidence="14">Methyl-accepting chemotaxis sensory transducer with Cache sensor</fullName>
    </submittedName>
</protein>
<comment type="subcellular location">
    <subcellularLocation>
        <location evidence="1">Cell membrane</location>
        <topology evidence="1">Multi-pass membrane protein</topology>
    </subcellularLocation>
</comment>
<dbReference type="SMART" id="SM00304">
    <property type="entry name" value="HAMP"/>
    <property type="match status" value="1"/>
</dbReference>
<evidence type="ECO:0000256" key="5">
    <source>
        <dbReference type="ARBA" id="ARBA00022692"/>
    </source>
</evidence>
<dbReference type="EMBL" id="LS992241">
    <property type="protein sequence ID" value="SYX86197.1"/>
    <property type="molecule type" value="Genomic_DNA"/>
</dbReference>
<evidence type="ECO:0000259" key="12">
    <source>
        <dbReference type="PROSITE" id="PS50111"/>
    </source>
</evidence>
<evidence type="ECO:0000256" key="6">
    <source>
        <dbReference type="ARBA" id="ARBA00022989"/>
    </source>
</evidence>
<evidence type="ECO:0000256" key="9">
    <source>
        <dbReference type="ARBA" id="ARBA00029447"/>
    </source>
</evidence>
<dbReference type="PROSITE" id="PS50111">
    <property type="entry name" value="CHEMOTAXIS_TRANSDUC_2"/>
    <property type="match status" value="1"/>
</dbReference>
<keyword evidence="2" id="KW-1003">Cell membrane</keyword>
<dbReference type="GO" id="GO:0006935">
    <property type="term" value="P:chemotaxis"/>
    <property type="evidence" value="ECO:0007669"/>
    <property type="project" value="UniProtKB-KW"/>
</dbReference>
<proteinExistence type="inferred from homology"/>
<evidence type="ECO:0000313" key="15">
    <source>
        <dbReference type="Proteomes" id="UP000304148"/>
    </source>
</evidence>
<organism evidence="14 15">
    <name type="scientific">Paenibacillus alvei</name>
    <name type="common">Bacillus alvei</name>
    <dbReference type="NCBI Taxonomy" id="44250"/>
    <lineage>
        <taxon>Bacteria</taxon>
        <taxon>Bacillati</taxon>
        <taxon>Bacillota</taxon>
        <taxon>Bacilli</taxon>
        <taxon>Bacillales</taxon>
        <taxon>Paenibacillaceae</taxon>
        <taxon>Paenibacillus</taxon>
    </lineage>
</organism>
<dbReference type="InterPro" id="IPR029151">
    <property type="entry name" value="Sensor-like_sf"/>
</dbReference>
<dbReference type="PANTHER" id="PTHR32089:SF114">
    <property type="entry name" value="METHYL-ACCEPTING CHEMOTAXIS PROTEIN MCPB"/>
    <property type="match status" value="1"/>
</dbReference>
<dbReference type="AlphaFoldDB" id="A0A383RGG1"/>
<feature type="domain" description="HAMP" evidence="13">
    <location>
        <begin position="306"/>
        <end position="358"/>
    </location>
</feature>
<dbReference type="SUPFAM" id="SSF103190">
    <property type="entry name" value="Sensory domain-like"/>
    <property type="match status" value="1"/>
</dbReference>
<dbReference type="Pfam" id="PF00672">
    <property type="entry name" value="HAMP"/>
    <property type="match status" value="1"/>
</dbReference>
<evidence type="ECO:0000256" key="3">
    <source>
        <dbReference type="ARBA" id="ARBA00022481"/>
    </source>
</evidence>
<dbReference type="InterPro" id="IPR003660">
    <property type="entry name" value="HAMP_dom"/>
</dbReference>
<evidence type="ECO:0000256" key="10">
    <source>
        <dbReference type="PROSITE-ProRule" id="PRU00284"/>
    </source>
</evidence>
<dbReference type="Pfam" id="PF00015">
    <property type="entry name" value="MCPsignal"/>
    <property type="match status" value="1"/>
</dbReference>
<feature type="domain" description="Methyl-accepting transducer" evidence="12">
    <location>
        <begin position="377"/>
        <end position="634"/>
    </location>
</feature>
<dbReference type="CDD" id="cd12913">
    <property type="entry name" value="PDC1_MCP_like"/>
    <property type="match status" value="1"/>
</dbReference>
<dbReference type="CDD" id="cd06225">
    <property type="entry name" value="HAMP"/>
    <property type="match status" value="1"/>
</dbReference>
<keyword evidence="3" id="KW-0488">Methylation</keyword>
<dbReference type="Proteomes" id="UP000304148">
    <property type="component" value="Chromosome"/>
</dbReference>
<evidence type="ECO:0000256" key="1">
    <source>
        <dbReference type="ARBA" id="ARBA00004651"/>
    </source>
</evidence>
<evidence type="ECO:0000313" key="14">
    <source>
        <dbReference type="EMBL" id="SYX86197.1"/>
    </source>
</evidence>